<proteinExistence type="predicted"/>
<keyword evidence="1" id="KW-1133">Transmembrane helix</keyword>
<feature type="transmembrane region" description="Helical" evidence="1">
    <location>
        <begin position="24"/>
        <end position="49"/>
    </location>
</feature>
<evidence type="ECO:0000313" key="2">
    <source>
        <dbReference type="EMBL" id="MCZ4279920.1"/>
    </source>
</evidence>
<organism evidence="2 3">
    <name type="scientific">Kiloniella laminariae</name>
    <dbReference type="NCBI Taxonomy" id="454162"/>
    <lineage>
        <taxon>Bacteria</taxon>
        <taxon>Pseudomonadati</taxon>
        <taxon>Pseudomonadota</taxon>
        <taxon>Alphaproteobacteria</taxon>
        <taxon>Rhodospirillales</taxon>
        <taxon>Kiloniellaceae</taxon>
        <taxon>Kiloniella</taxon>
    </lineage>
</organism>
<dbReference type="RefSeq" id="WP_269422116.1">
    <property type="nucleotide sequence ID" value="NZ_JAPWGY010000001.1"/>
</dbReference>
<accession>A0ABT4LFP1</accession>
<protein>
    <submittedName>
        <fullName evidence="2">MerC family mercury resistance protein</fullName>
    </submittedName>
</protein>
<keyword evidence="1" id="KW-0812">Transmembrane</keyword>
<dbReference type="Pfam" id="PF03203">
    <property type="entry name" value="MerC"/>
    <property type="match status" value="1"/>
</dbReference>
<sequence>MPGRPERSELSPAYRAPQSKKPKIGWLAAISTTFSFLLCYGTLGVISLLGQLGVALAINDTLWAGGIVITAWFAVAGLVWGILRHQNPWPSLLGGAGALGLTYTMYLEYSILIEMSGFLLLCLAALWDWRSPPR</sequence>
<keyword evidence="3" id="KW-1185">Reference proteome</keyword>
<dbReference type="InterPro" id="IPR004891">
    <property type="entry name" value="Mercury-R_MerC"/>
</dbReference>
<gene>
    <name evidence="2" type="ORF">O4H49_03965</name>
</gene>
<reference evidence="2" key="1">
    <citation type="submission" date="2022-12" db="EMBL/GenBank/DDBJ databases">
        <title>Bacterial isolates from different developmental stages of Nematostella vectensis.</title>
        <authorList>
            <person name="Fraune S."/>
        </authorList>
    </citation>
    <scope>NUCLEOTIDE SEQUENCE</scope>
    <source>
        <strain evidence="2">G21630-S1</strain>
    </source>
</reference>
<keyword evidence="1" id="KW-0472">Membrane</keyword>
<dbReference type="Proteomes" id="UP001069802">
    <property type="component" value="Unassembled WGS sequence"/>
</dbReference>
<evidence type="ECO:0000256" key="1">
    <source>
        <dbReference type="SAM" id="Phobius"/>
    </source>
</evidence>
<name>A0ABT4LFP1_9PROT</name>
<dbReference type="EMBL" id="JAPWGY010000001">
    <property type="protein sequence ID" value="MCZ4279920.1"/>
    <property type="molecule type" value="Genomic_DNA"/>
</dbReference>
<feature type="transmembrane region" description="Helical" evidence="1">
    <location>
        <begin position="61"/>
        <end position="83"/>
    </location>
</feature>
<comment type="caution">
    <text evidence="2">The sequence shown here is derived from an EMBL/GenBank/DDBJ whole genome shotgun (WGS) entry which is preliminary data.</text>
</comment>
<evidence type="ECO:0000313" key="3">
    <source>
        <dbReference type="Proteomes" id="UP001069802"/>
    </source>
</evidence>